<feature type="domain" description="MIF4G" evidence="15">
    <location>
        <begin position="5"/>
        <end position="227"/>
    </location>
</feature>
<dbReference type="FunFam" id="1.25.40.180:FF:000029">
    <property type="entry name" value="Nuclear cap-binding protein"/>
    <property type="match status" value="1"/>
</dbReference>
<evidence type="ECO:0000256" key="8">
    <source>
        <dbReference type="ARBA" id="ARBA00023158"/>
    </source>
</evidence>
<sequence>MSSWRTLLLRIGNKCPEYGGSADVKEHIETCYGVVRRELEHSAGDISNFLIECAEGLPHKIPLLGTVIGLLNLENEDFVKGIVETTQTRFQEAIDSGNCDRIRVLMRFLTALMCSKVLQPASLAVVFETLLSSAATTVDEEKGNPSWQARGDFFVTCILSCLPWGGSELAEQVPEEMERVMVGVEAYLSIRSHNADTGLSFFEEDDDLSAGEKDFLEDLWDRIKFLSSNGWKADSVPRPHLAFEAQLVGGKAHEFGPINAPEQPEPLSQLSGVTYGREKHNAELRYPQRIRRLNIFPTGKSEDMQPVDRFIVEEYLLDVLSFLNGCRKECASNMVGLPVPFRYEYLMAETLFAQLLLLPQPPFRPLYYTLVIMDLCKALPGAFPAVVAGAVRALFEKIADLDMECRNRLILWFSHHLSNFQFIWPWEEWAYVLDLPKWAPQRVFVQEVLEREVRLSYWEKIKQSIENAPALEELLPPKGSPNFKYSVEDGREKTEYHAISAELSNKVKGRATAREVITWIEETVLSAHGFESTLSVIVQTLLDIGSKSFTHLITVLERYGQVITRLCPDLDNQILLIAEVSSYWENSTQMTALAIDRMMGYRLLSNLAIIKWVFSPPNIEQFHISDRPWEILGNAISKTYNRMSDLRKEVVSLKKNVLVAEEAAARAKAELDAAESKLTLMNGEPVMGDNPVKMKRLKSHADKAKEEEESVRDSLDAKEALLARATVENEELFLALYKNFSNVLKERLPDASKAQTLRDLKSTQADEMAVDTDQPSTMEVDDENGGAKKSQSNGESGSSNVYIIGEKEQWCLSTLGYIKSFSRQYASEVWSHIEKLDAEVLTQDVHPLFRRAVYSGLRRPINELASE</sequence>
<dbReference type="GO" id="GO:0031047">
    <property type="term" value="P:regulatory ncRNA-mediated gene silencing"/>
    <property type="evidence" value="ECO:0007669"/>
    <property type="project" value="UniProtKB-KW"/>
</dbReference>
<evidence type="ECO:0000256" key="14">
    <source>
        <dbReference type="SAM" id="MobiDB-lite"/>
    </source>
</evidence>
<dbReference type="PANTHER" id="PTHR12412">
    <property type="entry name" value="CAP BINDING PROTEIN"/>
    <property type="match status" value="1"/>
</dbReference>
<protein>
    <recommendedName>
        <fullName evidence="4">Nuclear cap-binding protein subunit 1</fullName>
    </recommendedName>
    <alternativeName>
        <fullName evidence="11">80 kDa nuclear cap-binding protein</fullName>
    </alternativeName>
</protein>
<dbReference type="GO" id="GO:0008380">
    <property type="term" value="P:RNA splicing"/>
    <property type="evidence" value="ECO:0007669"/>
    <property type="project" value="UniProtKB-KW"/>
</dbReference>
<keyword evidence="8" id="KW-0943">RNA-mediated gene silencing</keyword>
<keyword evidence="9" id="KW-0508">mRNA splicing</keyword>
<evidence type="ECO:0000256" key="12">
    <source>
        <dbReference type="ARBA" id="ARBA00063743"/>
    </source>
</evidence>
<dbReference type="InterPro" id="IPR015174">
    <property type="entry name" value="MIF4G-like_typ-2"/>
</dbReference>
<evidence type="ECO:0000256" key="4">
    <source>
        <dbReference type="ARBA" id="ARBA00019879"/>
    </source>
</evidence>
<gene>
    <name evidence="16" type="ORF">LTRI10_LOCUS49154</name>
</gene>
<evidence type="ECO:0000256" key="10">
    <source>
        <dbReference type="ARBA" id="ARBA00023242"/>
    </source>
</evidence>
<comment type="subunit">
    <text evidence="12">Component of the nuclear cap-binding complex (CBC), a heterodimer composed of ABH1/CBP80 and CBP20 that interacts with m7GpppG-capped RNA.</text>
</comment>
<dbReference type="InterPro" id="IPR015172">
    <property type="entry name" value="MIF4G-like_typ-1"/>
</dbReference>
<evidence type="ECO:0000313" key="16">
    <source>
        <dbReference type="EMBL" id="CAL1409673.1"/>
    </source>
</evidence>
<keyword evidence="7" id="KW-0506">mRNA capping</keyword>
<evidence type="ECO:0000256" key="1">
    <source>
        <dbReference type="ARBA" id="ARBA00004123"/>
    </source>
</evidence>
<dbReference type="Proteomes" id="UP001497516">
    <property type="component" value="Chromosome 8"/>
</dbReference>
<dbReference type="EMBL" id="OZ034821">
    <property type="protein sequence ID" value="CAL1409673.1"/>
    <property type="molecule type" value="Genomic_DNA"/>
</dbReference>
<dbReference type="Pfam" id="PF09090">
    <property type="entry name" value="MIF4G_like_2"/>
    <property type="match status" value="1"/>
</dbReference>
<dbReference type="GO" id="GO:0005737">
    <property type="term" value="C:cytoplasm"/>
    <property type="evidence" value="ECO:0007669"/>
    <property type="project" value="UniProtKB-SubCell"/>
</dbReference>
<dbReference type="Pfam" id="PF02854">
    <property type="entry name" value="MIF4G"/>
    <property type="match status" value="1"/>
</dbReference>
<comment type="subcellular location">
    <subcellularLocation>
        <location evidence="2">Cytoplasm</location>
    </subcellularLocation>
    <subcellularLocation>
        <location evidence="1">Nucleus</location>
    </subcellularLocation>
</comment>
<reference evidence="16 17" key="1">
    <citation type="submission" date="2024-04" db="EMBL/GenBank/DDBJ databases">
        <authorList>
            <person name="Fracassetti M."/>
        </authorList>
    </citation>
    <scope>NUCLEOTIDE SEQUENCE [LARGE SCALE GENOMIC DNA]</scope>
</reference>
<keyword evidence="13" id="KW-0175">Coiled coil</keyword>
<name>A0AAV2GJ01_9ROSI</name>
<evidence type="ECO:0000256" key="5">
    <source>
        <dbReference type="ARBA" id="ARBA00022490"/>
    </source>
</evidence>
<keyword evidence="6" id="KW-0507">mRNA processing</keyword>
<dbReference type="GO" id="GO:0005634">
    <property type="term" value="C:nucleus"/>
    <property type="evidence" value="ECO:0007669"/>
    <property type="project" value="UniProtKB-SubCell"/>
</dbReference>
<dbReference type="InterPro" id="IPR003890">
    <property type="entry name" value="MIF4G-like_typ-3"/>
</dbReference>
<dbReference type="FunFam" id="1.25.40.180:FF:000040">
    <property type="entry name" value="Nuclear cap-binding protein subunit 1"/>
    <property type="match status" value="1"/>
</dbReference>
<organism evidence="16 17">
    <name type="scientific">Linum trigynum</name>
    <dbReference type="NCBI Taxonomy" id="586398"/>
    <lineage>
        <taxon>Eukaryota</taxon>
        <taxon>Viridiplantae</taxon>
        <taxon>Streptophyta</taxon>
        <taxon>Embryophyta</taxon>
        <taxon>Tracheophyta</taxon>
        <taxon>Spermatophyta</taxon>
        <taxon>Magnoliopsida</taxon>
        <taxon>eudicotyledons</taxon>
        <taxon>Gunneridae</taxon>
        <taxon>Pentapetalae</taxon>
        <taxon>rosids</taxon>
        <taxon>fabids</taxon>
        <taxon>Malpighiales</taxon>
        <taxon>Linaceae</taxon>
        <taxon>Linum</taxon>
    </lineage>
</organism>
<dbReference type="InterPro" id="IPR027159">
    <property type="entry name" value="CBP80"/>
</dbReference>
<evidence type="ECO:0000259" key="15">
    <source>
        <dbReference type="SMART" id="SM00543"/>
    </source>
</evidence>
<keyword evidence="17" id="KW-1185">Reference proteome</keyword>
<dbReference type="InterPro" id="IPR016024">
    <property type="entry name" value="ARM-type_fold"/>
</dbReference>
<evidence type="ECO:0000256" key="13">
    <source>
        <dbReference type="SAM" id="Coils"/>
    </source>
</evidence>
<evidence type="ECO:0000256" key="2">
    <source>
        <dbReference type="ARBA" id="ARBA00004496"/>
    </source>
</evidence>
<evidence type="ECO:0000313" key="17">
    <source>
        <dbReference type="Proteomes" id="UP001497516"/>
    </source>
</evidence>
<dbReference type="GO" id="GO:0005846">
    <property type="term" value="C:nuclear cap binding complex"/>
    <property type="evidence" value="ECO:0007669"/>
    <property type="project" value="InterPro"/>
</dbReference>
<dbReference type="SMART" id="SM00543">
    <property type="entry name" value="MIF4G"/>
    <property type="match status" value="1"/>
</dbReference>
<evidence type="ECO:0000256" key="7">
    <source>
        <dbReference type="ARBA" id="ARBA00023042"/>
    </source>
</evidence>
<keyword evidence="5" id="KW-0963">Cytoplasm</keyword>
<keyword evidence="10" id="KW-0539">Nucleus</keyword>
<dbReference type="GO" id="GO:0000339">
    <property type="term" value="F:RNA cap binding"/>
    <property type="evidence" value="ECO:0007669"/>
    <property type="project" value="InterPro"/>
</dbReference>
<dbReference type="GO" id="GO:0006370">
    <property type="term" value="P:7-methylguanosine mRNA capping"/>
    <property type="evidence" value="ECO:0007669"/>
    <property type="project" value="UniProtKB-KW"/>
</dbReference>
<accession>A0AAV2GJ01</accession>
<dbReference type="AlphaFoldDB" id="A0AAV2GJ01"/>
<dbReference type="GO" id="GO:0003729">
    <property type="term" value="F:mRNA binding"/>
    <property type="evidence" value="ECO:0007669"/>
    <property type="project" value="TreeGrafter"/>
</dbReference>
<evidence type="ECO:0000256" key="6">
    <source>
        <dbReference type="ARBA" id="ARBA00022664"/>
    </source>
</evidence>
<proteinExistence type="inferred from homology"/>
<evidence type="ECO:0000256" key="9">
    <source>
        <dbReference type="ARBA" id="ARBA00023187"/>
    </source>
</evidence>
<evidence type="ECO:0000256" key="11">
    <source>
        <dbReference type="ARBA" id="ARBA00030965"/>
    </source>
</evidence>
<dbReference type="PANTHER" id="PTHR12412:SF2">
    <property type="entry name" value="NUCLEAR CAP-BINDING PROTEIN SUBUNIT 1"/>
    <property type="match status" value="1"/>
</dbReference>
<feature type="compositionally biased region" description="Polar residues" evidence="14">
    <location>
        <begin position="789"/>
        <end position="798"/>
    </location>
</feature>
<dbReference type="SUPFAM" id="SSF48371">
    <property type="entry name" value="ARM repeat"/>
    <property type="match status" value="3"/>
</dbReference>
<dbReference type="GO" id="GO:0006406">
    <property type="term" value="P:mRNA export from nucleus"/>
    <property type="evidence" value="ECO:0007669"/>
    <property type="project" value="InterPro"/>
</dbReference>
<comment type="similarity">
    <text evidence="3">Belongs to the NCBP1 family.</text>
</comment>
<dbReference type="GO" id="GO:0000184">
    <property type="term" value="P:nuclear-transcribed mRNA catabolic process, nonsense-mediated decay"/>
    <property type="evidence" value="ECO:0007669"/>
    <property type="project" value="TreeGrafter"/>
</dbReference>
<feature type="region of interest" description="Disordered" evidence="14">
    <location>
        <begin position="762"/>
        <end position="798"/>
    </location>
</feature>
<dbReference type="Pfam" id="PF09088">
    <property type="entry name" value="MIF4G_like"/>
    <property type="match status" value="1"/>
</dbReference>
<dbReference type="Gene3D" id="1.25.40.180">
    <property type="match status" value="3"/>
</dbReference>
<feature type="coiled-coil region" evidence="13">
    <location>
        <begin position="636"/>
        <end position="721"/>
    </location>
</feature>
<evidence type="ECO:0000256" key="3">
    <source>
        <dbReference type="ARBA" id="ARBA00007413"/>
    </source>
</evidence>